<proteinExistence type="predicted"/>
<accession>A0A8G1RS33</accession>
<organism evidence="1 2">
    <name type="scientific">Aspergillus fijiensis CBS 313.89</name>
    <dbReference type="NCBI Taxonomy" id="1448319"/>
    <lineage>
        <taxon>Eukaryota</taxon>
        <taxon>Fungi</taxon>
        <taxon>Dikarya</taxon>
        <taxon>Ascomycota</taxon>
        <taxon>Pezizomycotina</taxon>
        <taxon>Eurotiomycetes</taxon>
        <taxon>Eurotiomycetidae</taxon>
        <taxon>Eurotiales</taxon>
        <taxon>Aspergillaceae</taxon>
        <taxon>Aspergillus</taxon>
    </lineage>
</organism>
<dbReference type="RefSeq" id="XP_040801662.1">
    <property type="nucleotide sequence ID" value="XM_040944638.1"/>
</dbReference>
<evidence type="ECO:0000313" key="2">
    <source>
        <dbReference type="Proteomes" id="UP000249789"/>
    </source>
</evidence>
<dbReference type="EMBL" id="KZ824641">
    <property type="protein sequence ID" value="RAK77652.1"/>
    <property type="molecule type" value="Genomic_DNA"/>
</dbReference>
<dbReference type="OrthoDB" id="10387512at2759"/>
<evidence type="ECO:0000313" key="1">
    <source>
        <dbReference type="EMBL" id="RAK77652.1"/>
    </source>
</evidence>
<gene>
    <name evidence="1" type="ORF">BO72DRAFT_447802</name>
</gene>
<name>A0A8G1RS33_9EURO</name>
<dbReference type="Proteomes" id="UP000249789">
    <property type="component" value="Unassembled WGS sequence"/>
</dbReference>
<protein>
    <submittedName>
        <fullName evidence="1">Uncharacterized protein</fullName>
    </submittedName>
</protein>
<dbReference type="PROSITE" id="PS51257">
    <property type="entry name" value="PROKAR_LIPOPROTEIN"/>
    <property type="match status" value="1"/>
</dbReference>
<keyword evidence="2" id="KW-1185">Reference proteome</keyword>
<dbReference type="VEuPathDB" id="FungiDB:BO72DRAFT_447802"/>
<dbReference type="AlphaFoldDB" id="A0A8G1RS33"/>
<sequence>MGPTRPFPLAYSINSALSCLTLITPLDDLLSFPPRCPGLTESSATCLILFFQPVWTN</sequence>
<reference evidence="1 2" key="1">
    <citation type="submission" date="2018-02" db="EMBL/GenBank/DDBJ databases">
        <title>The genomes of Aspergillus section Nigri reveals drivers in fungal speciation.</title>
        <authorList>
            <consortium name="DOE Joint Genome Institute"/>
            <person name="Vesth T.C."/>
            <person name="Nybo J."/>
            <person name="Theobald S."/>
            <person name="Brandl J."/>
            <person name="Frisvad J.C."/>
            <person name="Nielsen K.F."/>
            <person name="Lyhne E.K."/>
            <person name="Kogle M.E."/>
            <person name="Kuo A."/>
            <person name="Riley R."/>
            <person name="Clum A."/>
            <person name="Nolan M."/>
            <person name="Lipzen A."/>
            <person name="Salamov A."/>
            <person name="Henrissat B."/>
            <person name="Wiebenga A."/>
            <person name="De vries R.P."/>
            <person name="Grigoriev I.V."/>
            <person name="Mortensen U.H."/>
            <person name="Andersen M.R."/>
            <person name="Baker S.E."/>
        </authorList>
    </citation>
    <scope>NUCLEOTIDE SEQUENCE [LARGE SCALE GENOMIC DNA]</scope>
    <source>
        <strain evidence="1 2">CBS 313.89</strain>
    </source>
</reference>
<dbReference type="GeneID" id="63861971"/>